<organism evidence="4">
    <name type="scientific">Ananas comosus var. bracteatus</name>
    <name type="common">red pineapple</name>
    <dbReference type="NCBI Taxonomy" id="296719"/>
    <lineage>
        <taxon>Eukaryota</taxon>
        <taxon>Viridiplantae</taxon>
        <taxon>Streptophyta</taxon>
        <taxon>Embryophyta</taxon>
        <taxon>Tracheophyta</taxon>
        <taxon>Spermatophyta</taxon>
        <taxon>Magnoliopsida</taxon>
        <taxon>Liliopsida</taxon>
        <taxon>Poales</taxon>
        <taxon>Bromeliaceae</taxon>
        <taxon>Bromelioideae</taxon>
        <taxon>Ananas</taxon>
    </lineage>
</organism>
<comment type="similarity">
    <text evidence="1">Belongs to the CNOT10 family.</text>
</comment>
<evidence type="ECO:0000256" key="2">
    <source>
        <dbReference type="SAM" id="MobiDB-lite"/>
    </source>
</evidence>
<evidence type="ECO:0000256" key="1">
    <source>
        <dbReference type="ARBA" id="ARBA00010080"/>
    </source>
</evidence>
<keyword evidence="3" id="KW-0472">Membrane</keyword>
<name>A0A6V7NXA8_ANACO</name>
<dbReference type="GO" id="GO:0030014">
    <property type="term" value="C:CCR4-NOT complex"/>
    <property type="evidence" value="ECO:0007669"/>
    <property type="project" value="InterPro"/>
</dbReference>
<dbReference type="Gene3D" id="1.25.40.10">
    <property type="entry name" value="Tetratricopeptide repeat domain"/>
    <property type="match status" value="1"/>
</dbReference>
<evidence type="ECO:0000313" key="4">
    <source>
        <dbReference type="EMBL" id="CAD1823108.1"/>
    </source>
</evidence>
<gene>
    <name evidence="4" type="ORF">CB5_LOCUS6319</name>
</gene>
<dbReference type="SUPFAM" id="SSF48452">
    <property type="entry name" value="TPR-like"/>
    <property type="match status" value="1"/>
</dbReference>
<dbReference type="InterPro" id="IPR039740">
    <property type="entry name" value="CNOT10"/>
</dbReference>
<evidence type="ECO:0008006" key="5">
    <source>
        <dbReference type="Google" id="ProtNLM"/>
    </source>
</evidence>
<dbReference type="PANTHER" id="PTHR12979:SF5">
    <property type="entry name" value="CCR4-NOT TRANSCRIPTION COMPLEX SUBUNIT 10"/>
    <property type="match status" value="1"/>
</dbReference>
<feature type="compositionally biased region" description="Polar residues" evidence="2">
    <location>
        <begin position="328"/>
        <end position="338"/>
    </location>
</feature>
<sequence length="833" mass="92572">MDGRDPPEPPPPPRPPPEEEEEEGRRSAAAAAAAAMAKEAAALFQGRRYTECIDVLKQLLLRKEGDPKVLHNIAVAEYFRDGCPDPKKLLDVLEKVKKRSEELARVSGEHTEAVKSLGSNGTVQYAEVFDTSIMTFNTAVILYHLHDYAHALSVLEPLFQNIGPIEEVLCILLILFTLPTIFFFFLSQAMGVMQTTAFHICLLLLDTALSSQDAKKALYLQVAAKGIEHKIYEGLWPDIIQYLEKFFGIGSMTTQNDNGSATQHQSLNLVRSPLRVNNSSAPDASALDSITPENPTIGNLSDDALEYETLYSTLDSGGHQKLERPFSNDLSKPSSDSASTTADLKLKLQLFKVRLLLLTRNLKVAKRELKLAMNMARGRDSSTELLLKSQLEYARGNHRKAIKLLEAPNNRTEPAMATIFNNNLGCIYHQQRSHHISSWFFSKALRNCLSFRLEKPMSLVTFSKDKSRLISYNCGLENLACGKPLLAASCFREALPLFYNQPLFWLRFAECSLLALKMGLLSSAGASSGDEEVKVLVVGSGKWRQVVINPLSSRKNRSDSTEKNRGWISLPYARQCLCNALLLLDSFEKETAKDSTLDSTSEANSNAKTDSKASNTTSTPTTANSNGDPKGGLLNSNATLQSSVALYEEFRQKENSYVKQAVLGDLAYIELIYIFLSHVYAAEALCQLNRPKEAAEQLSTYIIDDGKDVKLPYQDEDLENCFLEKLGEREDSNGLEVFRKSQEGLQDLGFLKPEEARGVLYVNFATMFALQGDLERASFFAKQGLVSLSDNPKVLLTSIYVDLLQGKAHEALTKLRQWRHVTFVRQSSSTVSS</sequence>
<keyword evidence="3" id="KW-0812">Transmembrane</keyword>
<evidence type="ECO:0000256" key="3">
    <source>
        <dbReference type="SAM" id="Phobius"/>
    </source>
</evidence>
<feature type="compositionally biased region" description="Polar residues" evidence="2">
    <location>
        <begin position="597"/>
        <end position="608"/>
    </location>
</feature>
<dbReference type="EMBL" id="LR862142">
    <property type="protein sequence ID" value="CAD1823108.1"/>
    <property type="molecule type" value="Genomic_DNA"/>
</dbReference>
<proteinExistence type="inferred from homology"/>
<reference evidence="4" key="1">
    <citation type="submission" date="2020-07" db="EMBL/GenBank/DDBJ databases">
        <authorList>
            <person name="Lin J."/>
        </authorList>
    </citation>
    <scope>NUCLEOTIDE SEQUENCE</scope>
</reference>
<dbReference type="InterPro" id="IPR011990">
    <property type="entry name" value="TPR-like_helical_dom_sf"/>
</dbReference>
<dbReference type="PANTHER" id="PTHR12979">
    <property type="entry name" value="CCR4-NOT TRANSCRIPTION COMPLEX SUBUNIT 10"/>
    <property type="match status" value="1"/>
</dbReference>
<accession>A0A6V7NXA8</accession>
<feature type="compositionally biased region" description="Low complexity" evidence="2">
    <location>
        <begin position="613"/>
        <end position="626"/>
    </location>
</feature>
<feature type="region of interest" description="Disordered" evidence="2">
    <location>
        <begin position="594"/>
        <end position="634"/>
    </location>
</feature>
<dbReference type="AlphaFoldDB" id="A0A6V7NXA8"/>
<feature type="region of interest" description="Disordered" evidence="2">
    <location>
        <begin position="316"/>
        <end position="338"/>
    </location>
</feature>
<dbReference type="GO" id="GO:0017148">
    <property type="term" value="P:negative regulation of translation"/>
    <property type="evidence" value="ECO:0007669"/>
    <property type="project" value="TreeGrafter"/>
</dbReference>
<protein>
    <recommendedName>
        <fullName evidence="5">CCR4-NOT transcription complex subunit 10</fullName>
    </recommendedName>
</protein>
<keyword evidence="3" id="KW-1133">Transmembrane helix</keyword>
<feature type="region of interest" description="Disordered" evidence="2">
    <location>
        <begin position="1"/>
        <end position="28"/>
    </location>
</feature>
<dbReference type="GO" id="GO:0006402">
    <property type="term" value="P:mRNA catabolic process"/>
    <property type="evidence" value="ECO:0007669"/>
    <property type="project" value="TreeGrafter"/>
</dbReference>
<feature type="transmembrane region" description="Helical" evidence="3">
    <location>
        <begin position="168"/>
        <end position="186"/>
    </location>
</feature>